<evidence type="ECO:0000313" key="2">
    <source>
        <dbReference type="EMBL" id="TWH22321.1"/>
    </source>
</evidence>
<dbReference type="OrthoDB" id="4828144at2"/>
<dbReference type="RefSeq" id="WP_030532783.1">
    <property type="nucleotide sequence ID" value="NZ_JOIJ01000010.1"/>
</dbReference>
<reference evidence="2 3" key="1">
    <citation type="submission" date="2019-07" db="EMBL/GenBank/DDBJ databases">
        <title>R&amp;d 2014.</title>
        <authorList>
            <person name="Klenk H.-P."/>
        </authorList>
    </citation>
    <scope>NUCLEOTIDE SEQUENCE [LARGE SCALE GENOMIC DNA]</scope>
    <source>
        <strain evidence="2 3">DSM 43194</strain>
    </source>
</reference>
<dbReference type="Gene3D" id="2.30.30.440">
    <property type="entry name" value="Domain of unknown function DUF1918"/>
    <property type="match status" value="1"/>
</dbReference>
<dbReference type="InterPro" id="IPR015035">
    <property type="entry name" value="DUF1918"/>
</dbReference>
<dbReference type="Proteomes" id="UP000317303">
    <property type="component" value="Unassembled WGS sequence"/>
</dbReference>
<sequence>MRAAVGDRITVHGRVVGDTERQGEIIEVRGDEGRPPFLVRFSDGNERLVFPGPDCEVDSARTDTGA</sequence>
<protein>
    <submittedName>
        <fullName evidence="2">Uncharacterized protein DUF1918</fullName>
    </submittedName>
</protein>
<organism evidence="2 3">
    <name type="scientific">Prauserella rugosa</name>
    <dbReference type="NCBI Taxonomy" id="43354"/>
    <lineage>
        <taxon>Bacteria</taxon>
        <taxon>Bacillati</taxon>
        <taxon>Actinomycetota</taxon>
        <taxon>Actinomycetes</taxon>
        <taxon>Pseudonocardiales</taxon>
        <taxon>Pseudonocardiaceae</taxon>
        <taxon>Prauserella</taxon>
    </lineage>
</organism>
<accession>A0A660CM59</accession>
<comment type="caution">
    <text evidence="2">The sequence shown here is derived from an EMBL/GenBank/DDBJ whole genome shotgun (WGS) entry which is preliminary data.</text>
</comment>
<gene>
    <name evidence="2" type="ORF">JD82_04198</name>
</gene>
<keyword evidence="3" id="KW-1185">Reference proteome</keyword>
<dbReference type="EMBL" id="VLJV01000001">
    <property type="protein sequence ID" value="TWH22321.1"/>
    <property type="molecule type" value="Genomic_DNA"/>
</dbReference>
<dbReference type="Pfam" id="PF08940">
    <property type="entry name" value="DUF1918"/>
    <property type="match status" value="1"/>
</dbReference>
<proteinExistence type="predicted"/>
<dbReference type="AlphaFoldDB" id="A0A660CM59"/>
<name>A0A660CM59_9PSEU</name>
<evidence type="ECO:0000259" key="1">
    <source>
        <dbReference type="Pfam" id="PF08940"/>
    </source>
</evidence>
<evidence type="ECO:0000313" key="3">
    <source>
        <dbReference type="Proteomes" id="UP000317303"/>
    </source>
</evidence>
<dbReference type="SUPFAM" id="SSF50118">
    <property type="entry name" value="Cell growth inhibitor/plasmid maintenance toxic component"/>
    <property type="match status" value="1"/>
</dbReference>
<feature type="domain" description="DUF1918" evidence="1">
    <location>
        <begin position="1"/>
        <end position="57"/>
    </location>
</feature>